<dbReference type="Gene3D" id="3.40.50.200">
    <property type="entry name" value="Peptidase S8/S53 domain"/>
    <property type="match status" value="1"/>
</dbReference>
<dbReference type="KEGG" id="cpor:BED41_07170"/>
<dbReference type="InterPro" id="IPR030821">
    <property type="entry name" value="Synergist_CTERM"/>
</dbReference>
<evidence type="ECO:0000313" key="11">
    <source>
        <dbReference type="Proteomes" id="UP000093044"/>
    </source>
</evidence>
<dbReference type="InterPro" id="IPR015500">
    <property type="entry name" value="Peptidase_S8_subtilisin-rel"/>
</dbReference>
<dbReference type="InterPro" id="IPR022398">
    <property type="entry name" value="Peptidase_S8_His-AS"/>
</dbReference>
<dbReference type="InterPro" id="IPR036852">
    <property type="entry name" value="Peptidase_S8/S53_dom_sf"/>
</dbReference>
<dbReference type="Proteomes" id="UP000093044">
    <property type="component" value="Chromosome"/>
</dbReference>
<gene>
    <name evidence="10" type="ORF">BED41_07170</name>
</gene>
<dbReference type="PROSITE" id="PS00137">
    <property type="entry name" value="SUBTILASE_HIS"/>
    <property type="match status" value="1"/>
</dbReference>
<accession>A0A1B2I4H0</accession>
<evidence type="ECO:0000256" key="5">
    <source>
        <dbReference type="PIRSR" id="PIRSR615500-1"/>
    </source>
</evidence>
<dbReference type="InterPro" id="IPR050131">
    <property type="entry name" value="Peptidase_S8_subtilisin-like"/>
</dbReference>
<keyword evidence="2 6" id="KW-0645">Protease</keyword>
<evidence type="ECO:0000256" key="7">
    <source>
        <dbReference type="SAM" id="Phobius"/>
    </source>
</evidence>
<keyword evidence="7" id="KW-0472">Membrane</keyword>
<dbReference type="PANTHER" id="PTHR43806:SF11">
    <property type="entry name" value="CEREVISIN-RELATED"/>
    <property type="match status" value="1"/>
</dbReference>
<dbReference type="EMBL" id="CP016757">
    <property type="protein sequence ID" value="ANZ44874.1"/>
    <property type="molecule type" value="Genomic_DNA"/>
</dbReference>
<dbReference type="InterPro" id="IPR023828">
    <property type="entry name" value="Peptidase_S8_Ser-AS"/>
</dbReference>
<evidence type="ECO:0000256" key="6">
    <source>
        <dbReference type="PROSITE-ProRule" id="PRU01240"/>
    </source>
</evidence>
<feature type="transmembrane region" description="Helical" evidence="7">
    <location>
        <begin position="548"/>
        <end position="565"/>
    </location>
</feature>
<keyword evidence="7" id="KW-0812">Transmembrane</keyword>
<evidence type="ECO:0000256" key="4">
    <source>
        <dbReference type="ARBA" id="ARBA00022825"/>
    </source>
</evidence>
<feature type="active site" description="Charge relay system" evidence="5 6">
    <location>
        <position position="478"/>
    </location>
</feature>
<dbReference type="GO" id="GO:0004252">
    <property type="term" value="F:serine-type endopeptidase activity"/>
    <property type="evidence" value="ECO:0007669"/>
    <property type="project" value="UniProtKB-UniRule"/>
</dbReference>
<keyword evidence="7" id="KW-1133">Transmembrane helix</keyword>
<evidence type="ECO:0000256" key="1">
    <source>
        <dbReference type="ARBA" id="ARBA00011073"/>
    </source>
</evidence>
<dbReference type="RefSeq" id="WP_066744420.1">
    <property type="nucleotide sequence ID" value="NZ_CP016757.1"/>
</dbReference>
<proteinExistence type="inferred from homology"/>
<feature type="chain" id="PRO_5008538935" description="Peptidase S8/S53 domain-containing protein" evidence="8">
    <location>
        <begin position="21"/>
        <end position="571"/>
    </location>
</feature>
<dbReference type="OrthoDB" id="9798386at2"/>
<dbReference type="GO" id="GO:0006508">
    <property type="term" value="P:proteolysis"/>
    <property type="evidence" value="ECO:0007669"/>
    <property type="project" value="UniProtKB-KW"/>
</dbReference>
<dbReference type="PROSITE" id="PS00138">
    <property type="entry name" value="SUBTILASE_SER"/>
    <property type="match status" value="1"/>
</dbReference>
<keyword evidence="3 6" id="KW-0378">Hydrolase</keyword>
<dbReference type="SUPFAM" id="SSF52743">
    <property type="entry name" value="Subtilisin-like"/>
    <property type="match status" value="1"/>
</dbReference>
<dbReference type="AlphaFoldDB" id="A0A1B2I4H0"/>
<feature type="active site" description="Charge relay system" evidence="5 6">
    <location>
        <position position="272"/>
    </location>
</feature>
<dbReference type="GeneID" id="83057630"/>
<feature type="active site" description="Charge relay system" evidence="5 6">
    <location>
        <position position="173"/>
    </location>
</feature>
<evidence type="ECO:0000313" key="10">
    <source>
        <dbReference type="EMBL" id="ANZ44874.1"/>
    </source>
</evidence>
<reference evidence="10" key="1">
    <citation type="submission" date="2016-08" db="EMBL/GenBank/DDBJ databases">
        <title>Complete genome of Cloacibacillus porcorum.</title>
        <authorList>
            <person name="Looft T."/>
            <person name="Bayles D.O."/>
            <person name="Alt D.P."/>
        </authorList>
    </citation>
    <scope>NUCLEOTIDE SEQUENCE [LARGE SCALE GENOMIC DNA]</scope>
    <source>
        <strain evidence="10">CL-84</strain>
    </source>
</reference>
<dbReference type="Pfam" id="PF00082">
    <property type="entry name" value="Peptidase_S8"/>
    <property type="match status" value="1"/>
</dbReference>
<dbReference type="PANTHER" id="PTHR43806">
    <property type="entry name" value="PEPTIDASE S8"/>
    <property type="match status" value="1"/>
</dbReference>
<evidence type="ECO:0000256" key="3">
    <source>
        <dbReference type="ARBA" id="ARBA00022801"/>
    </source>
</evidence>
<protein>
    <recommendedName>
        <fullName evidence="9">Peptidase S8/S53 domain-containing protein</fullName>
    </recommendedName>
</protein>
<feature type="domain" description="Peptidase S8/S53" evidence="9">
    <location>
        <begin position="166"/>
        <end position="517"/>
    </location>
</feature>
<organism evidence="10 11">
    <name type="scientific">Cloacibacillus porcorum</name>
    <dbReference type="NCBI Taxonomy" id="1197717"/>
    <lineage>
        <taxon>Bacteria</taxon>
        <taxon>Thermotogati</taxon>
        <taxon>Synergistota</taxon>
        <taxon>Synergistia</taxon>
        <taxon>Synergistales</taxon>
        <taxon>Synergistaceae</taxon>
        <taxon>Cloacibacillus</taxon>
    </lineage>
</organism>
<dbReference type="PRINTS" id="PR00723">
    <property type="entry name" value="SUBTILISIN"/>
</dbReference>
<evidence type="ECO:0000259" key="9">
    <source>
        <dbReference type="Pfam" id="PF00082"/>
    </source>
</evidence>
<keyword evidence="4 6" id="KW-0720">Serine protease</keyword>
<dbReference type="PROSITE" id="PS51892">
    <property type="entry name" value="SUBTILASE"/>
    <property type="match status" value="1"/>
</dbReference>
<keyword evidence="8" id="KW-0732">Signal</keyword>
<feature type="signal peptide" evidence="8">
    <location>
        <begin position="1"/>
        <end position="20"/>
    </location>
</feature>
<dbReference type="InterPro" id="IPR000209">
    <property type="entry name" value="Peptidase_S8/S53_dom"/>
</dbReference>
<evidence type="ECO:0000256" key="8">
    <source>
        <dbReference type="SAM" id="SignalP"/>
    </source>
</evidence>
<sequence>MKKILILTLFCLLAALPSYAGPRYVEGEAIAAIKMAPAGNVAAGVMSAKNSAAASASSAAVESGAELIQVFSPIAAGEVQAAASAKRASSSGSELLALAHFRGAAGETTAQLIARLKENPNVVSAMPNYMMPVSSVKPNDPMWKEQWGSERIKLPEVWEHGVGSQEVVAVVFDTGVIYDHEDLKDNMFVFDEKLLNGIKNNGVSLDVGEFKGSHGVWCHSRGLYADKEGLIHDDGFFPAVPVGPGGTEGAASADIDCGDVGRMRIVGDVNGHGTHVAGIVGAVGGNGIGVAGTNWHVKLMAANVFSMYRDGDDNYGVTALVSDQMRAIDFIVAAKRAGANIRVANMSIGMWAGPEEEELSPYGAKVKQLSDAGIIICAAAGNEGQNIDDPQDTKDFDYRGKLSYPACFKVENMISVGASTSGDGCAVYSNYSSSGKWVDIFAPGDNILSTCRRSWIVNPSSDVDTFDPSGYVSISGTSMASPYVAGAAALLCSLYPDKSAAEIRSMLLNGAEHGLLAEGYSKYGMLNVLGAYNYGQPSSGGSSGGGCAAGFGALALIGAALLPFIRRAGRK</sequence>
<comment type="similarity">
    <text evidence="1 6">Belongs to the peptidase S8 family.</text>
</comment>
<name>A0A1B2I4H0_9BACT</name>
<dbReference type="NCBIfam" id="TIGR04564">
    <property type="entry name" value="Synergist_CTERM"/>
    <property type="match status" value="1"/>
</dbReference>
<evidence type="ECO:0000256" key="2">
    <source>
        <dbReference type="ARBA" id="ARBA00022670"/>
    </source>
</evidence>
<dbReference type="STRING" id="1197717.BED41_07170"/>
<keyword evidence="11" id="KW-1185">Reference proteome</keyword>